<dbReference type="PANTHER" id="PTHR12714:SF9">
    <property type="entry name" value="PROTEIN-S-ISOPRENYLCYSTEINE O-METHYLTRANSFERASE"/>
    <property type="match status" value="1"/>
</dbReference>
<evidence type="ECO:0000256" key="5">
    <source>
        <dbReference type="RuleBase" id="RU362022"/>
    </source>
</evidence>
<dbReference type="AlphaFoldDB" id="A0A5C2RV52"/>
<name>A0A5C2RV52_9APHY</name>
<comment type="subcellular location">
    <subcellularLocation>
        <location evidence="5">Endoplasmic reticulum membrane</location>
        <topology evidence="5">Multi-pass membrane protein</topology>
    </subcellularLocation>
    <subcellularLocation>
        <location evidence="1">Membrane</location>
        <topology evidence="1">Multi-pass membrane protein</topology>
    </subcellularLocation>
</comment>
<dbReference type="PANTHER" id="PTHR12714">
    <property type="entry name" value="PROTEIN-S ISOPRENYLCYSTEINE O-METHYLTRANSFERASE"/>
    <property type="match status" value="1"/>
</dbReference>
<keyword evidence="5" id="KW-0808">Transferase</keyword>
<protein>
    <recommendedName>
        <fullName evidence="5">Protein-S-isoprenylcysteine O-methyltransferase</fullName>
        <ecNumber evidence="5">2.1.1.100</ecNumber>
    </recommendedName>
</protein>
<dbReference type="Pfam" id="PF04140">
    <property type="entry name" value="ICMT"/>
    <property type="match status" value="1"/>
</dbReference>
<keyword evidence="6" id="KW-0732">Signal</keyword>
<evidence type="ECO:0000313" key="7">
    <source>
        <dbReference type="EMBL" id="RPD55598.1"/>
    </source>
</evidence>
<evidence type="ECO:0000256" key="3">
    <source>
        <dbReference type="ARBA" id="ARBA00022989"/>
    </source>
</evidence>
<dbReference type="GO" id="GO:0004671">
    <property type="term" value="F:protein C-terminal S-isoprenylcysteine carboxyl O-methyltransferase activity"/>
    <property type="evidence" value="ECO:0007669"/>
    <property type="project" value="UniProtKB-EC"/>
</dbReference>
<feature type="chain" id="PRO_5022707303" description="Protein-S-isoprenylcysteine O-methyltransferase" evidence="6">
    <location>
        <begin position="22"/>
        <end position="241"/>
    </location>
</feature>
<gene>
    <name evidence="7" type="ORF">L227DRAFT_554758</name>
</gene>
<comment type="caution">
    <text evidence="5">Lacks conserved residue(s) required for the propagation of feature annotation.</text>
</comment>
<accession>A0A5C2RV52</accession>
<keyword evidence="3 5" id="KW-1133">Transmembrane helix</keyword>
<keyword evidence="8" id="KW-1185">Reference proteome</keyword>
<evidence type="ECO:0000313" key="8">
    <source>
        <dbReference type="Proteomes" id="UP000313359"/>
    </source>
</evidence>
<reference evidence="7" key="1">
    <citation type="journal article" date="2018" name="Genome Biol. Evol.">
        <title>Genomics and development of Lentinus tigrinus, a white-rot wood-decaying mushroom with dimorphic fruiting bodies.</title>
        <authorList>
            <person name="Wu B."/>
            <person name="Xu Z."/>
            <person name="Knudson A."/>
            <person name="Carlson A."/>
            <person name="Chen N."/>
            <person name="Kovaka S."/>
            <person name="LaButti K."/>
            <person name="Lipzen A."/>
            <person name="Pennachio C."/>
            <person name="Riley R."/>
            <person name="Schakwitz W."/>
            <person name="Umezawa K."/>
            <person name="Ohm R.A."/>
            <person name="Grigoriev I.V."/>
            <person name="Nagy L.G."/>
            <person name="Gibbons J."/>
            <person name="Hibbett D."/>
        </authorList>
    </citation>
    <scope>NUCLEOTIDE SEQUENCE [LARGE SCALE GENOMIC DNA]</scope>
    <source>
        <strain evidence="7">ALCF2SS1-6</strain>
    </source>
</reference>
<dbReference type="STRING" id="1328759.A0A5C2RV52"/>
<dbReference type="Proteomes" id="UP000313359">
    <property type="component" value="Unassembled WGS sequence"/>
</dbReference>
<dbReference type="Gene3D" id="1.20.120.1630">
    <property type="match status" value="1"/>
</dbReference>
<proteinExistence type="inferred from homology"/>
<comment type="catalytic activity">
    <reaction evidence="5">
        <text>[protein]-C-terminal S-[(2E,6E)-farnesyl]-L-cysteine + S-adenosyl-L-methionine = [protein]-C-terminal S-[(2E,6E)-farnesyl]-L-cysteine methyl ester + S-adenosyl-L-homocysteine</text>
        <dbReference type="Rhea" id="RHEA:21672"/>
        <dbReference type="Rhea" id="RHEA-COMP:12125"/>
        <dbReference type="Rhea" id="RHEA-COMP:12126"/>
        <dbReference type="ChEBI" id="CHEBI:57856"/>
        <dbReference type="ChEBI" id="CHEBI:59789"/>
        <dbReference type="ChEBI" id="CHEBI:90510"/>
        <dbReference type="ChEBI" id="CHEBI:90511"/>
        <dbReference type="EC" id="2.1.1.100"/>
    </reaction>
</comment>
<dbReference type="OrthoDB" id="422086at2759"/>
<comment type="similarity">
    <text evidence="5">Belongs to the class VI-like SAM-binding methyltransferase superfamily. Isoprenylcysteine carboxyl methyltransferase family.</text>
</comment>
<keyword evidence="2 5" id="KW-0812">Transmembrane</keyword>
<sequence length="241" mass="26677">MATPLLKVPLLLSLSLWTYRGMTPPTRPSRPDEKARASVQDFLGSAPEVHRVAIGAAKVVFCTLAVAEATIVLIQQSSPIYNTLPLIPSISALSRNEVSLTPTVASLVGGLLGIAGGYIRESCHRTLGRFFTWEVAVRDDHRFITHGPYRIVRHPSYTGWLLMIVGNLLSMLSPQSIFSEMAETLFGRIVATCVTMVYMGSVCALALYRTRAEDAMLQKKFGGEWESWAKKTPYRLVPFLY</sequence>
<evidence type="ECO:0000256" key="2">
    <source>
        <dbReference type="ARBA" id="ARBA00022692"/>
    </source>
</evidence>
<evidence type="ECO:0000256" key="1">
    <source>
        <dbReference type="ARBA" id="ARBA00004141"/>
    </source>
</evidence>
<keyword evidence="4 5" id="KW-0472">Membrane</keyword>
<organism evidence="7 8">
    <name type="scientific">Lentinus tigrinus ALCF2SS1-6</name>
    <dbReference type="NCBI Taxonomy" id="1328759"/>
    <lineage>
        <taxon>Eukaryota</taxon>
        <taxon>Fungi</taxon>
        <taxon>Dikarya</taxon>
        <taxon>Basidiomycota</taxon>
        <taxon>Agaricomycotina</taxon>
        <taxon>Agaricomycetes</taxon>
        <taxon>Polyporales</taxon>
        <taxon>Polyporaceae</taxon>
        <taxon>Lentinus</taxon>
    </lineage>
</organism>
<keyword evidence="5" id="KW-0256">Endoplasmic reticulum</keyword>
<feature type="signal peptide" evidence="6">
    <location>
        <begin position="1"/>
        <end position="21"/>
    </location>
</feature>
<feature type="transmembrane region" description="Helical" evidence="5">
    <location>
        <begin position="185"/>
        <end position="208"/>
    </location>
</feature>
<dbReference type="EC" id="2.1.1.100" evidence="5"/>
<keyword evidence="5" id="KW-0949">S-adenosyl-L-methionine</keyword>
<dbReference type="EMBL" id="ML122294">
    <property type="protein sequence ID" value="RPD55598.1"/>
    <property type="molecule type" value="Genomic_DNA"/>
</dbReference>
<evidence type="ECO:0000256" key="4">
    <source>
        <dbReference type="ARBA" id="ARBA00023136"/>
    </source>
</evidence>
<evidence type="ECO:0000256" key="6">
    <source>
        <dbReference type="SAM" id="SignalP"/>
    </source>
</evidence>
<dbReference type="InterPro" id="IPR007269">
    <property type="entry name" value="ICMT_MeTrfase"/>
</dbReference>
<feature type="transmembrane region" description="Helical" evidence="5">
    <location>
        <begin position="160"/>
        <end position="179"/>
    </location>
</feature>
<dbReference type="GO" id="GO:0032259">
    <property type="term" value="P:methylation"/>
    <property type="evidence" value="ECO:0007669"/>
    <property type="project" value="UniProtKB-KW"/>
</dbReference>
<keyword evidence="5" id="KW-0489">Methyltransferase</keyword>
<dbReference type="GO" id="GO:0005789">
    <property type="term" value="C:endoplasmic reticulum membrane"/>
    <property type="evidence" value="ECO:0007669"/>
    <property type="project" value="UniProtKB-SubCell"/>
</dbReference>
<feature type="transmembrane region" description="Helical" evidence="5">
    <location>
        <begin position="52"/>
        <end position="74"/>
    </location>
</feature>